<proteinExistence type="predicted"/>
<dbReference type="Proteomes" id="UP000680815">
    <property type="component" value="Unassembled WGS sequence"/>
</dbReference>
<dbReference type="InterPro" id="IPR001296">
    <property type="entry name" value="Glyco_trans_1"/>
</dbReference>
<accession>A0ABS4AV38</accession>
<protein>
    <submittedName>
        <fullName evidence="3">GT4 family glycosyltransferase PelF</fullName>
    </submittedName>
</protein>
<organism evidence="3 4">
    <name type="scientific">Roseomonas nitratireducens</name>
    <dbReference type="NCBI Taxonomy" id="2820810"/>
    <lineage>
        <taxon>Bacteria</taxon>
        <taxon>Pseudomonadati</taxon>
        <taxon>Pseudomonadota</taxon>
        <taxon>Alphaproteobacteria</taxon>
        <taxon>Acetobacterales</taxon>
        <taxon>Roseomonadaceae</taxon>
        <taxon>Roseomonas</taxon>
    </lineage>
</organism>
<gene>
    <name evidence="3" type="primary">pelF</name>
    <name evidence="3" type="ORF">J5Y09_14990</name>
</gene>
<dbReference type="RefSeq" id="WP_209352618.1">
    <property type="nucleotide sequence ID" value="NZ_JAGIYZ010000014.1"/>
</dbReference>
<feature type="domain" description="Glycosyl transferase family 1" evidence="1">
    <location>
        <begin position="304"/>
        <end position="469"/>
    </location>
</feature>
<evidence type="ECO:0000259" key="1">
    <source>
        <dbReference type="Pfam" id="PF00534"/>
    </source>
</evidence>
<dbReference type="Pfam" id="PF11997">
    <property type="entry name" value="DUF3492"/>
    <property type="match status" value="1"/>
</dbReference>
<dbReference type="InterPro" id="IPR047691">
    <property type="entry name" value="PelF-like"/>
</dbReference>
<dbReference type="PANTHER" id="PTHR12526">
    <property type="entry name" value="GLYCOSYLTRANSFERASE"/>
    <property type="match status" value="1"/>
</dbReference>
<dbReference type="NCBIfam" id="NF038011">
    <property type="entry name" value="PelF"/>
    <property type="match status" value="1"/>
</dbReference>
<dbReference type="Gene3D" id="3.40.50.2000">
    <property type="entry name" value="Glycogen Phosphorylase B"/>
    <property type="match status" value="2"/>
</dbReference>
<dbReference type="PANTHER" id="PTHR12526:SF608">
    <property type="entry name" value="PELF"/>
    <property type="match status" value="1"/>
</dbReference>
<dbReference type="SUPFAM" id="SSF53756">
    <property type="entry name" value="UDP-Glycosyltransferase/glycogen phosphorylase"/>
    <property type="match status" value="1"/>
</dbReference>
<evidence type="ECO:0000259" key="2">
    <source>
        <dbReference type="Pfam" id="PF11997"/>
    </source>
</evidence>
<evidence type="ECO:0000313" key="4">
    <source>
        <dbReference type="Proteomes" id="UP000680815"/>
    </source>
</evidence>
<comment type="caution">
    <text evidence="3">The sequence shown here is derived from an EMBL/GenBank/DDBJ whole genome shotgun (WGS) entry which is preliminary data.</text>
</comment>
<reference evidence="3 4" key="1">
    <citation type="submission" date="2021-03" db="EMBL/GenBank/DDBJ databases">
        <authorList>
            <person name="So Y."/>
        </authorList>
    </citation>
    <scope>NUCLEOTIDE SEQUENCE [LARGE SCALE GENOMIC DNA]</scope>
    <source>
        <strain evidence="3 4">PWR1</strain>
    </source>
</reference>
<keyword evidence="4" id="KW-1185">Reference proteome</keyword>
<feature type="domain" description="DUF3492" evidence="2">
    <location>
        <begin position="8"/>
        <end position="280"/>
    </location>
</feature>
<dbReference type="InterPro" id="IPR022622">
    <property type="entry name" value="DUF3492"/>
</dbReference>
<sequence>MTGGADQADVCLILEGAYPFVAGGVSSWTHDLIRAHSDLRFRIVTLAADETRQTPRYELPPNVVGLTVIPLQQAESGIDNGWGTARLIAELEGPLTRLLSRGGLDDFRGVIAALRRHPKRATRAALLNSGAAFELVRRMYEQSVPGSSFMNYFWSWRVLAGGLFSTLLAELPKARCYHAISTGYAGLVMARAVIETGRPGLLTEHGIYTNERRVEIEMAEWLTDGPPAWLDLEGRRQDLRNVWIDAFVGYSRSCYEACTKIVTLYTGNQELQARDGAPPERMAIIPNGIDYDGFSAIPRDTTPRPPTVALIGRAVPIKDVKTYIRAIALLRDMVPGCRALLLGPTDEDPAYFRECQQMVAHLGLEGTFEFAGRVKLHDYLGKLDAIALTSISEAQPLVLLEAGAAGVPSVATDVGSCRDLIEGRADESPPIGPGGFVVPLADPQATAKALAALLGDPAMRARCGEAMRRRTEKYYNKRVVDRIYRDLYDSLLRLPDAPRAKAA</sequence>
<evidence type="ECO:0000313" key="3">
    <source>
        <dbReference type="EMBL" id="MBP0465229.1"/>
    </source>
</evidence>
<dbReference type="Pfam" id="PF00534">
    <property type="entry name" value="Glycos_transf_1"/>
    <property type="match status" value="1"/>
</dbReference>
<dbReference type="EMBL" id="JAGIYZ010000014">
    <property type="protein sequence ID" value="MBP0465229.1"/>
    <property type="molecule type" value="Genomic_DNA"/>
</dbReference>
<name>A0ABS4AV38_9PROT</name>